<evidence type="ECO:0000313" key="2">
    <source>
        <dbReference type="Proteomes" id="UP000265520"/>
    </source>
</evidence>
<keyword evidence="2" id="KW-1185">Reference proteome</keyword>
<protein>
    <submittedName>
        <fullName evidence="1">DUF247 domain protein</fullName>
    </submittedName>
</protein>
<feature type="non-terminal residue" evidence="1">
    <location>
        <position position="1"/>
    </location>
</feature>
<name>A0A392PA26_9FABA</name>
<dbReference type="AlphaFoldDB" id="A0A392PA26"/>
<gene>
    <name evidence="1" type="ORF">A2U01_0030010</name>
</gene>
<reference evidence="1 2" key="1">
    <citation type="journal article" date="2018" name="Front. Plant Sci.">
        <title>Red Clover (Trifolium pratense) and Zigzag Clover (T. medium) - A Picture of Genomic Similarities and Differences.</title>
        <authorList>
            <person name="Dluhosova J."/>
            <person name="Istvanek J."/>
            <person name="Nedelnik J."/>
            <person name="Repkova J."/>
        </authorList>
    </citation>
    <scope>NUCLEOTIDE SEQUENCE [LARGE SCALE GENOMIC DNA]</scope>
    <source>
        <strain evidence="2">cv. 10/8</strain>
        <tissue evidence="1">Leaf</tissue>
    </source>
</reference>
<accession>A0A392PA26</accession>
<dbReference type="Proteomes" id="UP000265520">
    <property type="component" value="Unassembled WGS sequence"/>
</dbReference>
<dbReference type="Pfam" id="PF03140">
    <property type="entry name" value="DUF247"/>
    <property type="match status" value="1"/>
</dbReference>
<proteinExistence type="predicted"/>
<dbReference type="PANTHER" id="PTHR31549:SF191">
    <property type="entry name" value="DUF247 DOMAIN PROTEIN"/>
    <property type="match status" value="1"/>
</dbReference>
<evidence type="ECO:0000313" key="1">
    <source>
        <dbReference type="EMBL" id="MCI08928.1"/>
    </source>
</evidence>
<dbReference type="InterPro" id="IPR004158">
    <property type="entry name" value="DUF247_pln"/>
</dbReference>
<dbReference type="PANTHER" id="PTHR31549">
    <property type="entry name" value="PROTEIN, PUTATIVE (DUF247)-RELATED-RELATED"/>
    <property type="match status" value="1"/>
</dbReference>
<sequence length="190" mass="22134">QYIENAKLNPQNLHKKIVDNIVELKSHFAVLALTGTKETLEGFTSLEEKLSWMLFVDGCSLLHILEHANLRKPDAMNIKIDQLVVVMMDVLLLENQLPYLVLTLTLLWKNEEAQLIDTMKDFLKWHHWSTPDNKRIRISSNGIIGDFEDMLIWRILTQIIKSETPTHLLDLQRKIILTKSSSKVQIKRNR</sequence>
<comment type="caution">
    <text evidence="1">The sequence shown here is derived from an EMBL/GenBank/DDBJ whole genome shotgun (WGS) entry which is preliminary data.</text>
</comment>
<dbReference type="EMBL" id="LXQA010070822">
    <property type="protein sequence ID" value="MCI08928.1"/>
    <property type="molecule type" value="Genomic_DNA"/>
</dbReference>
<organism evidence="1 2">
    <name type="scientific">Trifolium medium</name>
    <dbReference type="NCBI Taxonomy" id="97028"/>
    <lineage>
        <taxon>Eukaryota</taxon>
        <taxon>Viridiplantae</taxon>
        <taxon>Streptophyta</taxon>
        <taxon>Embryophyta</taxon>
        <taxon>Tracheophyta</taxon>
        <taxon>Spermatophyta</taxon>
        <taxon>Magnoliopsida</taxon>
        <taxon>eudicotyledons</taxon>
        <taxon>Gunneridae</taxon>
        <taxon>Pentapetalae</taxon>
        <taxon>rosids</taxon>
        <taxon>fabids</taxon>
        <taxon>Fabales</taxon>
        <taxon>Fabaceae</taxon>
        <taxon>Papilionoideae</taxon>
        <taxon>50 kb inversion clade</taxon>
        <taxon>NPAAA clade</taxon>
        <taxon>Hologalegina</taxon>
        <taxon>IRL clade</taxon>
        <taxon>Trifolieae</taxon>
        <taxon>Trifolium</taxon>
    </lineage>
</organism>